<feature type="chain" id="PRO_5047077898" description="Lipoprotein" evidence="2">
    <location>
        <begin position="25"/>
        <end position="178"/>
    </location>
</feature>
<accession>A0ABZ0K0U9</accession>
<sequence>MKTQTDRFINVPCSLIALSFFALTACGGGGGDEGGSSATPAAATPVTPTPVTPTPVTPTPVTPEPVVNPTSLDDLVVDADNALESSFTLNIAINTASQSRGYFSLCDDYTANGGGYEVNFDSCLFRGPLSDGQLSKELKVANHHNKLIAVIWFYDGQDPQYQQWAYNSDNAQQTLTMN</sequence>
<evidence type="ECO:0000256" key="2">
    <source>
        <dbReference type="SAM" id="SignalP"/>
    </source>
</evidence>
<evidence type="ECO:0000313" key="4">
    <source>
        <dbReference type="Proteomes" id="UP001529491"/>
    </source>
</evidence>
<feature type="compositionally biased region" description="Pro residues" evidence="1">
    <location>
        <begin position="47"/>
        <end position="62"/>
    </location>
</feature>
<organism evidence="3 4">
    <name type="scientific">Shewanella youngdeokensis</name>
    <dbReference type="NCBI Taxonomy" id="2999068"/>
    <lineage>
        <taxon>Bacteria</taxon>
        <taxon>Pseudomonadati</taxon>
        <taxon>Pseudomonadota</taxon>
        <taxon>Gammaproteobacteria</taxon>
        <taxon>Alteromonadales</taxon>
        <taxon>Shewanellaceae</taxon>
        <taxon>Shewanella</taxon>
    </lineage>
</organism>
<dbReference type="Proteomes" id="UP001529491">
    <property type="component" value="Chromosome"/>
</dbReference>
<keyword evidence="4" id="KW-1185">Reference proteome</keyword>
<proteinExistence type="predicted"/>
<evidence type="ECO:0000313" key="3">
    <source>
        <dbReference type="EMBL" id="WOT06167.1"/>
    </source>
</evidence>
<reference evidence="3 4" key="1">
    <citation type="submission" date="2023-10" db="EMBL/GenBank/DDBJ databases">
        <title>Complete genome sequence of Shewanella sp. DAU334.</title>
        <authorList>
            <person name="Lee Y.-S."/>
            <person name="Jeong H.-R."/>
            <person name="Hwang E.-J."/>
            <person name="Choi Y.-L."/>
            <person name="Kim G.-D."/>
        </authorList>
    </citation>
    <scope>NUCLEOTIDE SEQUENCE [LARGE SCALE GENOMIC DNA]</scope>
    <source>
        <strain evidence="3 4">DAU334</strain>
    </source>
</reference>
<evidence type="ECO:0008006" key="5">
    <source>
        <dbReference type="Google" id="ProtNLM"/>
    </source>
</evidence>
<evidence type="ECO:0000256" key="1">
    <source>
        <dbReference type="SAM" id="MobiDB-lite"/>
    </source>
</evidence>
<name>A0ABZ0K0U9_9GAMM</name>
<feature type="signal peptide" evidence="2">
    <location>
        <begin position="1"/>
        <end position="24"/>
    </location>
</feature>
<dbReference type="RefSeq" id="WP_310470437.1">
    <property type="nucleotide sequence ID" value="NZ_CP136522.1"/>
</dbReference>
<feature type="region of interest" description="Disordered" evidence="1">
    <location>
        <begin position="32"/>
        <end position="62"/>
    </location>
</feature>
<gene>
    <name evidence="3" type="ORF">RGE70_05005</name>
</gene>
<dbReference type="PROSITE" id="PS51257">
    <property type="entry name" value="PROKAR_LIPOPROTEIN"/>
    <property type="match status" value="1"/>
</dbReference>
<keyword evidence="2" id="KW-0732">Signal</keyword>
<dbReference type="EMBL" id="CP136522">
    <property type="protein sequence ID" value="WOT06167.1"/>
    <property type="molecule type" value="Genomic_DNA"/>
</dbReference>
<protein>
    <recommendedName>
        <fullName evidence="5">Lipoprotein</fullName>
    </recommendedName>
</protein>